<evidence type="ECO:0000256" key="1">
    <source>
        <dbReference type="SAM" id="Coils"/>
    </source>
</evidence>
<accession>A0A444W9G8</accession>
<evidence type="ECO:0000313" key="2">
    <source>
        <dbReference type="EMBL" id="RYJ42527.1"/>
    </source>
</evidence>
<name>A0A444W9G8_9FLAO</name>
<evidence type="ECO:0000313" key="3">
    <source>
        <dbReference type="Proteomes" id="UP000289775"/>
    </source>
</evidence>
<gene>
    <name evidence="2" type="ORF">NU09_2313</name>
</gene>
<keyword evidence="3" id="KW-1185">Reference proteome</keyword>
<dbReference type="Proteomes" id="UP000289775">
    <property type="component" value="Unassembled WGS sequence"/>
</dbReference>
<organism evidence="2 3">
    <name type="scientific">Flavobacterium beibuense</name>
    <dbReference type="NCBI Taxonomy" id="657326"/>
    <lineage>
        <taxon>Bacteria</taxon>
        <taxon>Pseudomonadati</taxon>
        <taxon>Bacteroidota</taxon>
        <taxon>Flavobacteriia</taxon>
        <taxon>Flavobacteriales</taxon>
        <taxon>Flavobacteriaceae</taxon>
        <taxon>Flavobacterium</taxon>
    </lineage>
</organism>
<keyword evidence="1" id="KW-0175">Coiled coil</keyword>
<proteinExistence type="predicted"/>
<dbReference type="AlphaFoldDB" id="A0A444W9G8"/>
<sequence>MYKMSTDNEATEKQYISEKDGLIADLEAEKARYENVVAENADIKAQIETAKANIDDLIAQLKKSKGDNASLQKYKNDYFRLKREMDNLIAENKRLTEENQSLTMERDSTIVVLDDTRKYNDTLVSQNEKLSKTVEKASKLSIVNLKAEAFKERSSGKLVATDKARRVDKLKITFTIAANEVAQTGNRMFYVQVIDSKNNVLGEKQTETFGDYTLTYSFITNAIYENKSIIVSEILSGDNFEKGLYHVNLFDKDQLVANATFTLK</sequence>
<feature type="coiled-coil region" evidence="1">
    <location>
        <begin position="16"/>
        <end position="105"/>
    </location>
</feature>
<protein>
    <submittedName>
        <fullName evidence="2">Uncharacterized protein</fullName>
    </submittedName>
</protein>
<comment type="caution">
    <text evidence="2">The sequence shown here is derived from an EMBL/GenBank/DDBJ whole genome shotgun (WGS) entry which is preliminary data.</text>
</comment>
<reference evidence="2 3" key="1">
    <citation type="submission" date="2014-12" db="EMBL/GenBank/DDBJ databases">
        <title>Genome sequence of Flavobacterium beibuense RSKm HC5.</title>
        <authorList>
            <person name="Kim J.F."/>
            <person name="Song J.Y."/>
            <person name="Kwak M.-J."/>
            <person name="Lee S.-W."/>
        </authorList>
    </citation>
    <scope>NUCLEOTIDE SEQUENCE [LARGE SCALE GENOMIC DNA]</scope>
    <source>
        <strain evidence="2 3">RSKm HC5</strain>
    </source>
</reference>
<dbReference type="EMBL" id="JUIW01000007">
    <property type="protein sequence ID" value="RYJ42527.1"/>
    <property type="molecule type" value="Genomic_DNA"/>
</dbReference>